<evidence type="ECO:0000313" key="2">
    <source>
        <dbReference type="EMBL" id="MBE9030153.1"/>
    </source>
</evidence>
<dbReference type="RefSeq" id="WP_264324980.1">
    <property type="nucleotide sequence ID" value="NZ_JADEXQ010000030.1"/>
</dbReference>
<feature type="domain" description="Peptidoglycan recognition protein family" evidence="1">
    <location>
        <begin position="10"/>
        <end position="164"/>
    </location>
</feature>
<dbReference type="InterPro" id="IPR006619">
    <property type="entry name" value="PGRP_domain_met/bac"/>
</dbReference>
<dbReference type="SUPFAM" id="SSF55846">
    <property type="entry name" value="N-acetylmuramoyl-L-alanine amidase-like"/>
    <property type="match status" value="1"/>
</dbReference>
<dbReference type="GO" id="GO:0009253">
    <property type="term" value="P:peptidoglycan catabolic process"/>
    <property type="evidence" value="ECO:0007669"/>
    <property type="project" value="InterPro"/>
</dbReference>
<dbReference type="PANTHER" id="PTHR11022">
    <property type="entry name" value="PEPTIDOGLYCAN RECOGNITION PROTEIN"/>
    <property type="match status" value="1"/>
</dbReference>
<dbReference type="PANTHER" id="PTHR11022:SF41">
    <property type="entry name" value="PEPTIDOGLYCAN-RECOGNITION PROTEIN LC-RELATED"/>
    <property type="match status" value="1"/>
</dbReference>
<name>A0A928Z4B5_9CYAN</name>
<dbReference type="GO" id="GO:0008745">
    <property type="term" value="F:N-acetylmuramoyl-L-alanine amidase activity"/>
    <property type="evidence" value="ECO:0007669"/>
    <property type="project" value="InterPro"/>
</dbReference>
<dbReference type="EMBL" id="JADEXQ010000030">
    <property type="protein sequence ID" value="MBE9030153.1"/>
    <property type="molecule type" value="Genomic_DNA"/>
</dbReference>
<dbReference type="Gene3D" id="3.40.80.10">
    <property type="entry name" value="Peptidoglycan recognition protein-like"/>
    <property type="match status" value="1"/>
</dbReference>
<evidence type="ECO:0000313" key="3">
    <source>
        <dbReference type="Proteomes" id="UP000625316"/>
    </source>
</evidence>
<reference evidence="2" key="1">
    <citation type="submission" date="2020-10" db="EMBL/GenBank/DDBJ databases">
        <authorList>
            <person name="Castelo-Branco R."/>
            <person name="Eusebio N."/>
            <person name="Adriana R."/>
            <person name="Vieira A."/>
            <person name="Brugerolle De Fraissinette N."/>
            <person name="Rezende De Castro R."/>
            <person name="Schneider M.P."/>
            <person name="Vasconcelos V."/>
            <person name="Leao P.N."/>
        </authorList>
    </citation>
    <scope>NUCLEOTIDE SEQUENCE</scope>
    <source>
        <strain evidence="2">LEGE 11480</strain>
    </source>
</reference>
<dbReference type="InterPro" id="IPR036505">
    <property type="entry name" value="Amidase/PGRP_sf"/>
</dbReference>
<sequence length="200" mass="22921">MAKFQIANRVTYADRRGWGADSKYPRRGYRVNRKDRETIFIHHTVIVDNDVTKNQWETEAEVFSKMRQLQIIRQKDLGSDVPYNFVVFLMNTNPASIYVCEGRGEDRTGAHTRGHNTKGIGIALQGNFEHILTPLSEYIPLISLFLGWLKFDPNGPNYGGPYAPMSNLNEISYHQKVSNTACPGKHVIEIIPRLKYINPR</sequence>
<evidence type="ECO:0000259" key="1">
    <source>
        <dbReference type="SMART" id="SM00701"/>
    </source>
</evidence>
<comment type="caution">
    <text evidence="2">The sequence shown here is derived from an EMBL/GenBank/DDBJ whole genome shotgun (WGS) entry which is preliminary data.</text>
</comment>
<organism evidence="2 3">
    <name type="scientific">Romeriopsis navalis LEGE 11480</name>
    <dbReference type="NCBI Taxonomy" id="2777977"/>
    <lineage>
        <taxon>Bacteria</taxon>
        <taxon>Bacillati</taxon>
        <taxon>Cyanobacteriota</taxon>
        <taxon>Cyanophyceae</taxon>
        <taxon>Leptolyngbyales</taxon>
        <taxon>Leptolyngbyaceae</taxon>
        <taxon>Romeriopsis</taxon>
        <taxon>Romeriopsis navalis</taxon>
    </lineage>
</organism>
<gene>
    <name evidence="2" type="ORF">IQ266_10470</name>
</gene>
<dbReference type="InterPro" id="IPR015510">
    <property type="entry name" value="PGRP"/>
</dbReference>
<dbReference type="Proteomes" id="UP000625316">
    <property type="component" value="Unassembled WGS sequence"/>
</dbReference>
<dbReference type="AlphaFoldDB" id="A0A928Z4B5"/>
<dbReference type="SMART" id="SM00701">
    <property type="entry name" value="PGRP"/>
    <property type="match status" value="1"/>
</dbReference>
<dbReference type="GO" id="GO:0008270">
    <property type="term" value="F:zinc ion binding"/>
    <property type="evidence" value="ECO:0007669"/>
    <property type="project" value="InterPro"/>
</dbReference>
<proteinExistence type="predicted"/>
<keyword evidence="3" id="KW-1185">Reference proteome</keyword>
<accession>A0A928Z4B5</accession>
<protein>
    <submittedName>
        <fullName evidence="2">N-acetylmuramoyl-L-alanine amidase</fullName>
    </submittedName>
</protein>